<dbReference type="EMBL" id="JALJOU010000107">
    <property type="protein sequence ID" value="KAK9821124.1"/>
    <property type="molecule type" value="Genomic_DNA"/>
</dbReference>
<evidence type="ECO:0000256" key="1">
    <source>
        <dbReference type="SAM" id="Phobius"/>
    </source>
</evidence>
<accession>A0AAW1QI56</accession>
<keyword evidence="1" id="KW-0812">Transmembrane</keyword>
<keyword evidence="3" id="KW-1185">Reference proteome</keyword>
<feature type="transmembrane region" description="Helical" evidence="1">
    <location>
        <begin position="85"/>
        <end position="104"/>
    </location>
</feature>
<comment type="caution">
    <text evidence="2">The sequence shown here is derived from an EMBL/GenBank/DDBJ whole genome shotgun (WGS) entry which is preliminary data.</text>
</comment>
<dbReference type="AlphaFoldDB" id="A0AAW1QI56"/>
<evidence type="ECO:0000313" key="2">
    <source>
        <dbReference type="EMBL" id="KAK9821124.1"/>
    </source>
</evidence>
<sequence>MQHADYPSGSACYCAAYGKAMQDFLGNDELGFSIMYKAGICCRRNLLAFRPQRRHSEGARVRQLWSRMAPRAAITDTPPWTLDQIAGLAFGAVMLASVYVAYKADVVVARQQRRELGLCEACGGLNEPETCRDAGCPRQRASGQSGA</sequence>
<name>A0AAW1QI56_9CHLO</name>
<protein>
    <submittedName>
        <fullName evidence="2">Uncharacterized protein</fullName>
    </submittedName>
</protein>
<evidence type="ECO:0000313" key="3">
    <source>
        <dbReference type="Proteomes" id="UP001445335"/>
    </source>
</evidence>
<proteinExistence type="predicted"/>
<keyword evidence="1" id="KW-1133">Transmembrane helix</keyword>
<dbReference type="Proteomes" id="UP001445335">
    <property type="component" value="Unassembled WGS sequence"/>
</dbReference>
<organism evidence="2 3">
    <name type="scientific">Elliptochloris bilobata</name>
    <dbReference type="NCBI Taxonomy" id="381761"/>
    <lineage>
        <taxon>Eukaryota</taxon>
        <taxon>Viridiplantae</taxon>
        <taxon>Chlorophyta</taxon>
        <taxon>core chlorophytes</taxon>
        <taxon>Trebouxiophyceae</taxon>
        <taxon>Trebouxiophyceae incertae sedis</taxon>
        <taxon>Elliptochloris clade</taxon>
        <taxon>Elliptochloris</taxon>
    </lineage>
</organism>
<reference evidence="2 3" key="1">
    <citation type="journal article" date="2024" name="Nat. Commun.">
        <title>Phylogenomics reveals the evolutionary origins of lichenization in chlorophyte algae.</title>
        <authorList>
            <person name="Puginier C."/>
            <person name="Libourel C."/>
            <person name="Otte J."/>
            <person name="Skaloud P."/>
            <person name="Haon M."/>
            <person name="Grisel S."/>
            <person name="Petersen M."/>
            <person name="Berrin J.G."/>
            <person name="Delaux P.M."/>
            <person name="Dal Grande F."/>
            <person name="Keller J."/>
        </authorList>
    </citation>
    <scope>NUCLEOTIDE SEQUENCE [LARGE SCALE GENOMIC DNA]</scope>
    <source>
        <strain evidence="2 3">SAG 245.80</strain>
    </source>
</reference>
<keyword evidence="1" id="KW-0472">Membrane</keyword>
<gene>
    <name evidence="2" type="ORF">WJX81_002100</name>
</gene>